<evidence type="ECO:0000256" key="5">
    <source>
        <dbReference type="ARBA" id="ARBA00022917"/>
    </source>
</evidence>
<dbReference type="EMBL" id="CH964154">
    <property type="protein sequence ID" value="EDW79959.2"/>
    <property type="molecule type" value="Genomic_DNA"/>
</dbReference>
<dbReference type="PROSITE" id="PS00813">
    <property type="entry name" value="IF4E"/>
    <property type="match status" value="1"/>
</dbReference>
<keyword evidence="3" id="KW-0810">Translation regulation</keyword>
<dbReference type="OrthoDB" id="590761at2759"/>
<dbReference type="eggNOG" id="ENOG502S4RK">
    <property type="taxonomic scope" value="Eukaryota"/>
</dbReference>
<proteinExistence type="inferred from homology"/>
<accession>B4N6H0</accession>
<keyword evidence="5 7" id="KW-0648">Protein biosynthesis</keyword>
<feature type="compositionally biased region" description="Low complexity" evidence="8">
    <location>
        <begin position="276"/>
        <end position="311"/>
    </location>
</feature>
<keyword evidence="2 7" id="KW-0396">Initiation factor</keyword>
<feature type="compositionally biased region" description="Low complexity" evidence="8">
    <location>
        <begin position="404"/>
        <end position="414"/>
    </location>
</feature>
<evidence type="ECO:0000313" key="10">
    <source>
        <dbReference type="Proteomes" id="UP000007798"/>
    </source>
</evidence>
<evidence type="ECO:0000256" key="1">
    <source>
        <dbReference type="ARBA" id="ARBA00009860"/>
    </source>
</evidence>
<dbReference type="GO" id="GO:0000340">
    <property type="term" value="F:RNA 7-methylguanosine cap binding"/>
    <property type="evidence" value="ECO:0007669"/>
    <property type="project" value="UniProtKB-ARBA"/>
</dbReference>
<feature type="compositionally biased region" description="Low complexity" evidence="8">
    <location>
        <begin position="365"/>
        <end position="389"/>
    </location>
</feature>
<dbReference type="Proteomes" id="UP000007798">
    <property type="component" value="Unassembled WGS sequence"/>
</dbReference>
<evidence type="ECO:0000256" key="2">
    <source>
        <dbReference type="ARBA" id="ARBA00022540"/>
    </source>
</evidence>
<organism evidence="9 10">
    <name type="scientific">Drosophila willistoni</name>
    <name type="common">Fruit fly</name>
    <dbReference type="NCBI Taxonomy" id="7260"/>
    <lineage>
        <taxon>Eukaryota</taxon>
        <taxon>Metazoa</taxon>
        <taxon>Ecdysozoa</taxon>
        <taxon>Arthropoda</taxon>
        <taxon>Hexapoda</taxon>
        <taxon>Insecta</taxon>
        <taxon>Pterygota</taxon>
        <taxon>Neoptera</taxon>
        <taxon>Endopterygota</taxon>
        <taxon>Diptera</taxon>
        <taxon>Brachycera</taxon>
        <taxon>Muscomorpha</taxon>
        <taxon>Ephydroidea</taxon>
        <taxon>Drosophilidae</taxon>
        <taxon>Drosophila</taxon>
        <taxon>Sophophora</taxon>
    </lineage>
</organism>
<evidence type="ECO:0000256" key="7">
    <source>
        <dbReference type="RuleBase" id="RU004374"/>
    </source>
</evidence>
<evidence type="ECO:0000256" key="4">
    <source>
        <dbReference type="ARBA" id="ARBA00022884"/>
    </source>
</evidence>
<dbReference type="Pfam" id="PF01652">
    <property type="entry name" value="IF4E"/>
    <property type="match status" value="1"/>
</dbReference>
<feature type="compositionally biased region" description="Low complexity" evidence="8">
    <location>
        <begin position="246"/>
        <end position="268"/>
    </location>
</feature>
<dbReference type="GO" id="GO:0003743">
    <property type="term" value="F:translation initiation factor activity"/>
    <property type="evidence" value="ECO:0007669"/>
    <property type="project" value="UniProtKB-KW"/>
</dbReference>
<dbReference type="GO" id="GO:0016281">
    <property type="term" value="C:eukaryotic translation initiation factor 4F complex"/>
    <property type="evidence" value="ECO:0007669"/>
    <property type="project" value="TreeGrafter"/>
</dbReference>
<evidence type="ECO:0000256" key="8">
    <source>
        <dbReference type="SAM" id="MobiDB-lite"/>
    </source>
</evidence>
<dbReference type="STRING" id="7260.B4N6H0"/>
<feature type="region of interest" description="Disordered" evidence="8">
    <location>
        <begin position="360"/>
        <end position="418"/>
    </location>
</feature>
<gene>
    <name evidence="9" type="primary">Dwil\GK17737</name>
    <name evidence="9" type="ORF">Dwil_GK17737</name>
</gene>
<keyword evidence="4 7" id="KW-0694">RNA-binding</keyword>
<dbReference type="SUPFAM" id="SSF55418">
    <property type="entry name" value="eIF4e-like"/>
    <property type="match status" value="1"/>
</dbReference>
<name>B4N6H0_DROWI</name>
<dbReference type="HOGENOM" id="CLU_043552_1_0_1"/>
<dbReference type="FunCoup" id="B4N6H0">
    <property type="interactions" value="26"/>
</dbReference>
<reference evidence="9 10" key="1">
    <citation type="journal article" date="2007" name="Nature">
        <title>Evolution of genes and genomes on the Drosophila phylogeny.</title>
        <authorList>
            <consortium name="Drosophila 12 Genomes Consortium"/>
            <person name="Clark A.G."/>
            <person name="Eisen M.B."/>
            <person name="Smith D.R."/>
            <person name="Bergman C.M."/>
            <person name="Oliver B."/>
            <person name="Markow T.A."/>
            <person name="Kaufman T.C."/>
            <person name="Kellis M."/>
            <person name="Gelbart W."/>
            <person name="Iyer V.N."/>
            <person name="Pollard D.A."/>
            <person name="Sackton T.B."/>
            <person name="Larracuente A.M."/>
            <person name="Singh N.D."/>
            <person name="Abad J.P."/>
            <person name="Abt D.N."/>
            <person name="Adryan B."/>
            <person name="Aguade M."/>
            <person name="Akashi H."/>
            <person name="Anderson W.W."/>
            <person name="Aquadro C.F."/>
            <person name="Ardell D.H."/>
            <person name="Arguello R."/>
            <person name="Artieri C.G."/>
            <person name="Barbash D.A."/>
            <person name="Barker D."/>
            <person name="Barsanti P."/>
            <person name="Batterham P."/>
            <person name="Batzoglou S."/>
            <person name="Begun D."/>
            <person name="Bhutkar A."/>
            <person name="Blanco E."/>
            <person name="Bosak S.A."/>
            <person name="Bradley R.K."/>
            <person name="Brand A.D."/>
            <person name="Brent M.R."/>
            <person name="Brooks A.N."/>
            <person name="Brown R.H."/>
            <person name="Butlin R.K."/>
            <person name="Caggese C."/>
            <person name="Calvi B.R."/>
            <person name="Bernardo de Carvalho A."/>
            <person name="Caspi A."/>
            <person name="Castrezana S."/>
            <person name="Celniker S.E."/>
            <person name="Chang J.L."/>
            <person name="Chapple C."/>
            <person name="Chatterji S."/>
            <person name="Chinwalla A."/>
            <person name="Civetta A."/>
            <person name="Clifton S.W."/>
            <person name="Comeron J.M."/>
            <person name="Costello J.C."/>
            <person name="Coyne J.A."/>
            <person name="Daub J."/>
            <person name="David R.G."/>
            <person name="Delcher A.L."/>
            <person name="Delehaunty K."/>
            <person name="Do C.B."/>
            <person name="Ebling H."/>
            <person name="Edwards K."/>
            <person name="Eickbush T."/>
            <person name="Evans J.D."/>
            <person name="Filipski A."/>
            <person name="Findeiss S."/>
            <person name="Freyhult E."/>
            <person name="Fulton L."/>
            <person name="Fulton R."/>
            <person name="Garcia A.C."/>
            <person name="Gardiner A."/>
            <person name="Garfield D.A."/>
            <person name="Garvin B.E."/>
            <person name="Gibson G."/>
            <person name="Gilbert D."/>
            <person name="Gnerre S."/>
            <person name="Godfrey J."/>
            <person name="Good R."/>
            <person name="Gotea V."/>
            <person name="Gravely B."/>
            <person name="Greenberg A.J."/>
            <person name="Griffiths-Jones S."/>
            <person name="Gross S."/>
            <person name="Guigo R."/>
            <person name="Gustafson E.A."/>
            <person name="Haerty W."/>
            <person name="Hahn M.W."/>
            <person name="Halligan D.L."/>
            <person name="Halpern A.L."/>
            <person name="Halter G.M."/>
            <person name="Han M.V."/>
            <person name="Heger A."/>
            <person name="Hillier L."/>
            <person name="Hinrichs A.S."/>
            <person name="Holmes I."/>
            <person name="Hoskins R.A."/>
            <person name="Hubisz M.J."/>
            <person name="Hultmark D."/>
            <person name="Huntley M.A."/>
            <person name="Jaffe D.B."/>
            <person name="Jagadeeshan S."/>
            <person name="Jeck W.R."/>
            <person name="Johnson J."/>
            <person name="Jones C.D."/>
            <person name="Jordan W.C."/>
            <person name="Karpen G.H."/>
            <person name="Kataoka E."/>
            <person name="Keightley P.D."/>
            <person name="Kheradpour P."/>
            <person name="Kirkness E.F."/>
            <person name="Koerich L.B."/>
            <person name="Kristiansen K."/>
            <person name="Kudrna D."/>
            <person name="Kulathinal R.J."/>
            <person name="Kumar S."/>
            <person name="Kwok R."/>
            <person name="Lander E."/>
            <person name="Langley C.H."/>
            <person name="Lapoint R."/>
            <person name="Lazzaro B.P."/>
            <person name="Lee S.J."/>
            <person name="Levesque L."/>
            <person name="Li R."/>
            <person name="Lin C.F."/>
            <person name="Lin M.F."/>
            <person name="Lindblad-Toh K."/>
            <person name="Llopart A."/>
            <person name="Long M."/>
            <person name="Low L."/>
            <person name="Lozovsky E."/>
            <person name="Lu J."/>
            <person name="Luo M."/>
            <person name="Machado C.A."/>
            <person name="Makalowski W."/>
            <person name="Marzo M."/>
            <person name="Matsuda M."/>
            <person name="Matzkin L."/>
            <person name="McAllister B."/>
            <person name="McBride C.S."/>
            <person name="McKernan B."/>
            <person name="McKernan K."/>
            <person name="Mendez-Lago M."/>
            <person name="Minx P."/>
            <person name="Mollenhauer M.U."/>
            <person name="Montooth K."/>
            <person name="Mount S.M."/>
            <person name="Mu X."/>
            <person name="Myers E."/>
            <person name="Negre B."/>
            <person name="Newfeld S."/>
            <person name="Nielsen R."/>
            <person name="Noor M.A."/>
            <person name="O'Grady P."/>
            <person name="Pachter L."/>
            <person name="Papaceit M."/>
            <person name="Parisi M.J."/>
            <person name="Parisi M."/>
            <person name="Parts L."/>
            <person name="Pedersen J.S."/>
            <person name="Pesole G."/>
            <person name="Phillippy A.M."/>
            <person name="Ponting C.P."/>
            <person name="Pop M."/>
            <person name="Porcelli D."/>
            <person name="Powell J.R."/>
            <person name="Prohaska S."/>
            <person name="Pruitt K."/>
            <person name="Puig M."/>
            <person name="Quesneville H."/>
            <person name="Ram K.R."/>
            <person name="Rand D."/>
            <person name="Rasmussen M.D."/>
            <person name="Reed L.K."/>
            <person name="Reenan R."/>
            <person name="Reily A."/>
            <person name="Remington K.A."/>
            <person name="Rieger T.T."/>
            <person name="Ritchie M.G."/>
            <person name="Robin C."/>
            <person name="Rogers Y.H."/>
            <person name="Rohde C."/>
            <person name="Rozas J."/>
            <person name="Rubenfield M.J."/>
            <person name="Ruiz A."/>
            <person name="Russo S."/>
            <person name="Salzberg S.L."/>
            <person name="Sanchez-Gracia A."/>
            <person name="Saranga D.J."/>
            <person name="Sato H."/>
            <person name="Schaeffer S.W."/>
            <person name="Schatz M.C."/>
            <person name="Schlenke T."/>
            <person name="Schwartz R."/>
            <person name="Segarra C."/>
            <person name="Singh R.S."/>
            <person name="Sirot L."/>
            <person name="Sirota M."/>
            <person name="Sisneros N.B."/>
            <person name="Smith C.D."/>
            <person name="Smith T.F."/>
            <person name="Spieth J."/>
            <person name="Stage D.E."/>
            <person name="Stark A."/>
            <person name="Stephan W."/>
            <person name="Strausberg R.L."/>
            <person name="Strempel S."/>
            <person name="Sturgill D."/>
            <person name="Sutton G."/>
            <person name="Sutton G.G."/>
            <person name="Tao W."/>
            <person name="Teichmann S."/>
            <person name="Tobari Y.N."/>
            <person name="Tomimura Y."/>
            <person name="Tsolas J.M."/>
            <person name="Valente V.L."/>
            <person name="Venter E."/>
            <person name="Venter J.C."/>
            <person name="Vicario S."/>
            <person name="Vieira F.G."/>
            <person name="Vilella A.J."/>
            <person name="Villasante A."/>
            <person name="Walenz B."/>
            <person name="Wang J."/>
            <person name="Wasserman M."/>
            <person name="Watts T."/>
            <person name="Wilson D."/>
            <person name="Wilson R.K."/>
            <person name="Wing R.A."/>
            <person name="Wolfner M.F."/>
            <person name="Wong A."/>
            <person name="Wong G.K."/>
            <person name="Wu C.I."/>
            <person name="Wu G."/>
            <person name="Yamamoto D."/>
            <person name="Yang H.P."/>
            <person name="Yang S.P."/>
            <person name="Yorke J.A."/>
            <person name="Yoshida K."/>
            <person name="Zdobnov E."/>
            <person name="Zhang P."/>
            <person name="Zhang Y."/>
            <person name="Zimin A.V."/>
            <person name="Baldwin J."/>
            <person name="Abdouelleil A."/>
            <person name="Abdulkadir J."/>
            <person name="Abebe A."/>
            <person name="Abera B."/>
            <person name="Abreu J."/>
            <person name="Acer S.C."/>
            <person name="Aftuck L."/>
            <person name="Alexander A."/>
            <person name="An P."/>
            <person name="Anderson E."/>
            <person name="Anderson S."/>
            <person name="Arachi H."/>
            <person name="Azer M."/>
            <person name="Bachantsang P."/>
            <person name="Barry A."/>
            <person name="Bayul T."/>
            <person name="Berlin A."/>
            <person name="Bessette D."/>
            <person name="Bloom T."/>
            <person name="Blye J."/>
            <person name="Boguslavskiy L."/>
            <person name="Bonnet C."/>
            <person name="Boukhgalter B."/>
            <person name="Bourzgui I."/>
            <person name="Brown A."/>
            <person name="Cahill P."/>
            <person name="Channer S."/>
            <person name="Cheshatsang Y."/>
            <person name="Chuda L."/>
            <person name="Citroen M."/>
            <person name="Collymore A."/>
            <person name="Cooke P."/>
            <person name="Costello M."/>
            <person name="D'Aco K."/>
            <person name="Daza R."/>
            <person name="De Haan G."/>
            <person name="DeGray S."/>
            <person name="DeMaso C."/>
            <person name="Dhargay N."/>
            <person name="Dooley K."/>
            <person name="Dooley E."/>
            <person name="Doricent M."/>
            <person name="Dorje P."/>
            <person name="Dorjee K."/>
            <person name="Dupes A."/>
            <person name="Elong R."/>
            <person name="Falk J."/>
            <person name="Farina A."/>
            <person name="Faro S."/>
            <person name="Ferguson D."/>
            <person name="Fisher S."/>
            <person name="Foley C.D."/>
            <person name="Franke A."/>
            <person name="Friedrich D."/>
            <person name="Gadbois L."/>
            <person name="Gearin G."/>
            <person name="Gearin C.R."/>
            <person name="Giannoukos G."/>
            <person name="Goode T."/>
            <person name="Graham J."/>
            <person name="Grandbois E."/>
            <person name="Grewal S."/>
            <person name="Gyaltsen K."/>
            <person name="Hafez N."/>
            <person name="Hagos B."/>
            <person name="Hall J."/>
            <person name="Henson C."/>
            <person name="Hollinger A."/>
            <person name="Honan T."/>
            <person name="Huard M.D."/>
            <person name="Hughes L."/>
            <person name="Hurhula B."/>
            <person name="Husby M.E."/>
            <person name="Kamat A."/>
            <person name="Kanga B."/>
            <person name="Kashin S."/>
            <person name="Khazanovich D."/>
            <person name="Kisner P."/>
            <person name="Lance K."/>
            <person name="Lara M."/>
            <person name="Lee W."/>
            <person name="Lennon N."/>
            <person name="Letendre F."/>
            <person name="LeVine R."/>
            <person name="Lipovsky A."/>
            <person name="Liu X."/>
            <person name="Liu J."/>
            <person name="Liu S."/>
            <person name="Lokyitsang T."/>
            <person name="Lokyitsang Y."/>
            <person name="Lubonja R."/>
            <person name="Lui A."/>
            <person name="MacDonald P."/>
            <person name="Magnisalis V."/>
            <person name="Maru K."/>
            <person name="Matthews C."/>
            <person name="McCusker W."/>
            <person name="McDonough S."/>
            <person name="Mehta T."/>
            <person name="Meldrim J."/>
            <person name="Meneus L."/>
            <person name="Mihai O."/>
            <person name="Mihalev A."/>
            <person name="Mihova T."/>
            <person name="Mittelman R."/>
            <person name="Mlenga V."/>
            <person name="Montmayeur A."/>
            <person name="Mulrain L."/>
            <person name="Navidi A."/>
            <person name="Naylor J."/>
            <person name="Negash T."/>
            <person name="Nguyen T."/>
            <person name="Nguyen N."/>
            <person name="Nicol R."/>
            <person name="Norbu C."/>
            <person name="Norbu N."/>
            <person name="Novod N."/>
            <person name="O'Neill B."/>
            <person name="Osman S."/>
            <person name="Markiewicz E."/>
            <person name="Oyono O.L."/>
            <person name="Patti C."/>
            <person name="Phunkhang P."/>
            <person name="Pierre F."/>
            <person name="Priest M."/>
            <person name="Raghuraman S."/>
            <person name="Rege F."/>
            <person name="Reyes R."/>
            <person name="Rise C."/>
            <person name="Rogov P."/>
            <person name="Ross K."/>
            <person name="Ryan E."/>
            <person name="Settipalli S."/>
            <person name="Shea T."/>
            <person name="Sherpa N."/>
            <person name="Shi L."/>
            <person name="Shih D."/>
            <person name="Sparrow T."/>
            <person name="Spaulding J."/>
            <person name="Stalker J."/>
            <person name="Stange-Thomann N."/>
            <person name="Stavropoulos S."/>
            <person name="Stone C."/>
            <person name="Strader C."/>
            <person name="Tesfaye S."/>
            <person name="Thomson T."/>
            <person name="Thoulutsang Y."/>
            <person name="Thoulutsang D."/>
            <person name="Topham K."/>
            <person name="Topping I."/>
            <person name="Tsamla T."/>
            <person name="Vassiliev H."/>
            <person name="Vo A."/>
            <person name="Wangchuk T."/>
            <person name="Wangdi T."/>
            <person name="Weiand M."/>
            <person name="Wilkinson J."/>
            <person name="Wilson A."/>
            <person name="Yadav S."/>
            <person name="Young G."/>
            <person name="Yu Q."/>
            <person name="Zembek L."/>
            <person name="Zhong D."/>
            <person name="Zimmer A."/>
            <person name="Zwirko Z."/>
            <person name="Jaffe D.B."/>
            <person name="Alvarez P."/>
            <person name="Brockman W."/>
            <person name="Butler J."/>
            <person name="Chin C."/>
            <person name="Gnerre S."/>
            <person name="Grabherr M."/>
            <person name="Kleber M."/>
            <person name="Mauceli E."/>
            <person name="MacCallum I."/>
        </authorList>
    </citation>
    <scope>NUCLEOTIDE SEQUENCE [LARGE SCALE GENOMIC DNA]</scope>
    <source>
        <strain evidence="10">Tucson 14030-0811.24</strain>
    </source>
</reference>
<keyword evidence="10" id="KW-1185">Reference proteome</keyword>
<dbReference type="PANTHER" id="PTHR11960:SF8">
    <property type="entry name" value="EUKARYOTIC TRANSLATION INITIATION FACTOR 4E1-RELATED"/>
    <property type="match status" value="1"/>
</dbReference>
<dbReference type="InterPro" id="IPR019770">
    <property type="entry name" value="TIF_eIF_4E_CS"/>
</dbReference>
<dbReference type="GO" id="GO:0006417">
    <property type="term" value="P:regulation of translation"/>
    <property type="evidence" value="ECO:0007669"/>
    <property type="project" value="UniProtKB-KW"/>
</dbReference>
<dbReference type="InParanoid" id="B4N6H0"/>
<dbReference type="PANTHER" id="PTHR11960">
    <property type="entry name" value="EUKARYOTIC TRANSLATION INITIATION FACTOR 4E RELATED"/>
    <property type="match status" value="1"/>
</dbReference>
<feature type="region of interest" description="Disordered" evidence="8">
    <location>
        <begin position="133"/>
        <end position="152"/>
    </location>
</feature>
<comment type="similarity">
    <text evidence="1 7">Belongs to the eukaryotic initiation factor 4E family.</text>
</comment>
<dbReference type="Gene3D" id="3.30.760.10">
    <property type="entry name" value="RNA Cap, Translation Initiation Factor Eif4e"/>
    <property type="match status" value="1"/>
</dbReference>
<evidence type="ECO:0000256" key="6">
    <source>
        <dbReference type="ARBA" id="ARBA00032656"/>
    </source>
</evidence>
<evidence type="ECO:0000313" key="9">
    <source>
        <dbReference type="EMBL" id="EDW79959.2"/>
    </source>
</evidence>
<evidence type="ECO:0000256" key="3">
    <source>
        <dbReference type="ARBA" id="ARBA00022845"/>
    </source>
</evidence>
<dbReference type="InterPro" id="IPR001040">
    <property type="entry name" value="TIF_eIF_4E"/>
</dbReference>
<sequence>MYRAVMEEVARFFDRYQQQQQNYRNILAAAENGHQQQISRSKSLHHVQAVGNNSPMQMDGHNQLDIGSAGGGGGGGGAGGVGGNDSAAYLRARSSTNLMLNKSMLTMNDEHNYESIAPAGSYNAFKDFTWRRSPKKPGGNGGGCKARLSSPEAEAEKLNQEAFRLARTIRNLLHTNQQQTDLMQQSRHSLASTSIGSHHYRKMSLHNSTALMMETSISPATMAKTNAAAEMLFLRANNIRDSRLSLRSSTDSSVHSTISSSTASSSSKIETDDETTTTSTTNNNNNNTNGINPTTNTTTTGNTITSSSLSNNTSTSAIINKQANVNHHGSSTEDESGFSSISSFHDIGLPLSSTLIATDEKQQRRLSLSSNLSTNNNNNNNNTESRNSTLKSALNGIGLPPPSSSSSSGSSNSSKTIYRSTGSTHYNRFSTLSNEDAAAVLWRRSNDFEKPIMISAPMETLTFTPNRYMKRKQGNFCNRVTNEVHYNAQFRHPLEHIWTLWYLENDRSKHWKDMLNEITQIESVETFWSMYYTIKTPSELKIGCDYSMFKRNIKPMWEDEANIKGGRWLITVAKNSKTELDRIWLDILLMMVGESFDYSYEICGAVINIRAKSNKISVWTANSSNELAILEIGQKLKMLLHLQTHNLHYQLHSDAMSKINSGVKSVYTL</sequence>
<dbReference type="InterPro" id="IPR023398">
    <property type="entry name" value="TIF_eIF4e-like"/>
</dbReference>
<feature type="region of interest" description="Disordered" evidence="8">
    <location>
        <begin position="246"/>
        <end position="311"/>
    </location>
</feature>
<dbReference type="AlphaFoldDB" id="B4N6H0"/>
<protein>
    <recommendedName>
        <fullName evidence="6">eIF-4F 25 kDa subunit</fullName>
    </recommendedName>
</protein>